<feature type="compositionally biased region" description="Polar residues" evidence="1">
    <location>
        <begin position="365"/>
        <end position="379"/>
    </location>
</feature>
<evidence type="ECO:0000313" key="4">
    <source>
        <dbReference type="EMBL" id="RAL48607.1"/>
    </source>
</evidence>
<sequence>MGKTEDEEPLPMAAGGELTPHLRMGSRRCCWRINGWVSYRCVFALIFGTAVLLSAVFSLPIFNSGDPKVLDLDDRFAGYEIVASFMLERPVSLLEQYILQLENEILDEISVSNTKVNILSLESPALLSSNKTKVFFAVDSSVKTVGISPTAKTIIHDNFESILVHQSTLHLTTASLFGTPFSFEVLKFKGGITVSPSQQKAFLLQKVLISFNFTLNFSIEEIQVYFDQLTQQLKWGLHLSPYENLYISLVNVRGSTVDPPTIVRSRVVLVVGVPSRSREKQLAQAITGSHAKNLGLNNTVFGRVKQVTLSSTTSVNSGTPSPSPAPVPHNLHPYHRHHHHHHRHHHHRHHNPHHHHHHYHHYHQDSSPAPSIVPSPTQRKSVRVNRKPSPTPMPVLEPAHRPTPCKIGPTSHMQAAAPPTNLEPNKIAPPAAPSLHEDPPPTSDPLPHVIYFLVPSPLSSSSHSVSDAEPPDKAQFISYFSSSASTGSLNSSCLWALLFFLIALHA</sequence>
<protein>
    <recommendedName>
        <fullName evidence="3">DUF7036 domain-containing protein</fullName>
    </recommendedName>
</protein>
<evidence type="ECO:0000259" key="3">
    <source>
        <dbReference type="Pfam" id="PF23041"/>
    </source>
</evidence>
<name>A0A328DSC3_9ASTE</name>
<gene>
    <name evidence="4" type="ORF">DM860_000927</name>
</gene>
<dbReference type="EMBL" id="NQVE01000097">
    <property type="protein sequence ID" value="RAL48607.1"/>
    <property type="molecule type" value="Genomic_DNA"/>
</dbReference>
<proteinExistence type="predicted"/>
<accession>A0A328DSC3</accession>
<feature type="transmembrane region" description="Helical" evidence="2">
    <location>
        <begin position="37"/>
        <end position="62"/>
    </location>
</feature>
<keyword evidence="5" id="KW-1185">Reference proteome</keyword>
<feature type="compositionally biased region" description="Basic residues" evidence="1">
    <location>
        <begin position="332"/>
        <end position="361"/>
    </location>
</feature>
<comment type="caution">
    <text evidence="4">The sequence shown here is derived from an EMBL/GenBank/DDBJ whole genome shotgun (WGS) entry which is preliminary data.</text>
</comment>
<keyword evidence="2" id="KW-1133">Transmembrane helix</keyword>
<dbReference type="InterPro" id="IPR055464">
    <property type="entry name" value="DUF7036"/>
</dbReference>
<keyword evidence="2" id="KW-0472">Membrane</keyword>
<dbReference type="PANTHER" id="PTHR33826:SF2">
    <property type="entry name" value="HYDROXYPROLINE-RICH GLYCOPROTEIN FAMILY PROTEIN"/>
    <property type="match status" value="1"/>
</dbReference>
<keyword evidence="2" id="KW-0812">Transmembrane</keyword>
<evidence type="ECO:0000256" key="1">
    <source>
        <dbReference type="SAM" id="MobiDB-lite"/>
    </source>
</evidence>
<dbReference type="Pfam" id="PF23041">
    <property type="entry name" value="DUF7036"/>
    <property type="match status" value="2"/>
</dbReference>
<feature type="compositionally biased region" description="Polar residues" evidence="1">
    <location>
        <begin position="311"/>
        <end position="320"/>
    </location>
</feature>
<dbReference type="Proteomes" id="UP000249390">
    <property type="component" value="Unassembled WGS sequence"/>
</dbReference>
<reference evidence="4 5" key="1">
    <citation type="submission" date="2018-06" db="EMBL/GenBank/DDBJ databases">
        <title>The Genome of Cuscuta australis (Dodder) Provides Insight into the Evolution of Plant Parasitism.</title>
        <authorList>
            <person name="Liu H."/>
        </authorList>
    </citation>
    <scope>NUCLEOTIDE SEQUENCE [LARGE SCALE GENOMIC DNA]</scope>
    <source>
        <strain evidence="5">cv. Yunnan</strain>
        <tissue evidence="4">Vines</tissue>
    </source>
</reference>
<evidence type="ECO:0000313" key="5">
    <source>
        <dbReference type="Proteomes" id="UP000249390"/>
    </source>
</evidence>
<dbReference type="AlphaFoldDB" id="A0A328DSC3"/>
<evidence type="ECO:0000256" key="2">
    <source>
        <dbReference type="SAM" id="Phobius"/>
    </source>
</evidence>
<feature type="region of interest" description="Disordered" evidence="1">
    <location>
        <begin position="311"/>
        <end position="401"/>
    </location>
</feature>
<feature type="domain" description="DUF7036" evidence="3">
    <location>
        <begin position="84"/>
        <end position="178"/>
    </location>
</feature>
<dbReference type="PANTHER" id="PTHR33826">
    <property type="entry name" value="F20B24.21"/>
    <property type="match status" value="1"/>
</dbReference>
<organism evidence="4 5">
    <name type="scientific">Cuscuta australis</name>
    <dbReference type="NCBI Taxonomy" id="267555"/>
    <lineage>
        <taxon>Eukaryota</taxon>
        <taxon>Viridiplantae</taxon>
        <taxon>Streptophyta</taxon>
        <taxon>Embryophyta</taxon>
        <taxon>Tracheophyta</taxon>
        <taxon>Spermatophyta</taxon>
        <taxon>Magnoliopsida</taxon>
        <taxon>eudicotyledons</taxon>
        <taxon>Gunneridae</taxon>
        <taxon>Pentapetalae</taxon>
        <taxon>asterids</taxon>
        <taxon>lamiids</taxon>
        <taxon>Solanales</taxon>
        <taxon>Convolvulaceae</taxon>
        <taxon>Cuscuteae</taxon>
        <taxon>Cuscuta</taxon>
        <taxon>Cuscuta subgen. Grammica</taxon>
        <taxon>Cuscuta sect. Cleistogrammica</taxon>
    </lineage>
</organism>
<feature type="domain" description="DUF7036" evidence="3">
    <location>
        <begin position="212"/>
        <end position="302"/>
    </location>
</feature>